<protein>
    <recommendedName>
        <fullName evidence="4">Peptidylprolyl isomerase</fullName>
    </recommendedName>
</protein>
<dbReference type="EMBL" id="JAPMUA010000006">
    <property type="protein sequence ID" value="MDG3587233.1"/>
    <property type="molecule type" value="Genomic_DNA"/>
</dbReference>
<dbReference type="PROSITE" id="PS51257">
    <property type="entry name" value="PROKAR_LIPOPROTEIN"/>
    <property type="match status" value="1"/>
</dbReference>
<proteinExistence type="predicted"/>
<dbReference type="InterPro" id="IPR028974">
    <property type="entry name" value="TSP_type-3_rpt"/>
</dbReference>
<keyword evidence="3" id="KW-1185">Reference proteome</keyword>
<feature type="region of interest" description="Disordered" evidence="1">
    <location>
        <begin position="229"/>
        <end position="327"/>
    </location>
</feature>
<reference evidence="2" key="1">
    <citation type="submission" date="2022-11" db="EMBL/GenBank/DDBJ databases">
        <title>High-quality draft genome sequence of Galbibacter sp. strain CMA-7.</title>
        <authorList>
            <person name="Wei L."/>
            <person name="Dong C."/>
            <person name="Shao Z."/>
        </authorList>
    </citation>
    <scope>NUCLEOTIDE SEQUENCE</scope>
    <source>
        <strain evidence="2">CMA-7</strain>
    </source>
</reference>
<dbReference type="RefSeq" id="WP_277901056.1">
    <property type="nucleotide sequence ID" value="NZ_JAPMUA010000006.1"/>
</dbReference>
<accession>A0ABT6FVE1</accession>
<evidence type="ECO:0000313" key="2">
    <source>
        <dbReference type="EMBL" id="MDG3587233.1"/>
    </source>
</evidence>
<comment type="caution">
    <text evidence="2">The sequence shown here is derived from an EMBL/GenBank/DDBJ whole genome shotgun (WGS) entry which is preliminary data.</text>
</comment>
<dbReference type="PROSITE" id="PS00018">
    <property type="entry name" value="EF_HAND_1"/>
    <property type="match status" value="1"/>
</dbReference>
<gene>
    <name evidence="2" type="ORF">OSR52_15265</name>
</gene>
<evidence type="ECO:0000256" key="1">
    <source>
        <dbReference type="SAM" id="MobiDB-lite"/>
    </source>
</evidence>
<evidence type="ECO:0000313" key="3">
    <source>
        <dbReference type="Proteomes" id="UP001153642"/>
    </source>
</evidence>
<dbReference type="Proteomes" id="UP001153642">
    <property type="component" value="Unassembled WGS sequence"/>
</dbReference>
<dbReference type="Gene3D" id="4.10.1080.10">
    <property type="entry name" value="TSP type-3 repeat"/>
    <property type="match status" value="1"/>
</dbReference>
<feature type="compositionally biased region" description="Acidic residues" evidence="1">
    <location>
        <begin position="297"/>
        <end position="313"/>
    </location>
</feature>
<sequence length="327" mass="36114">MKIKYLIPVVIATLFIISCNNDDDGSDEPVLRDLTEVTAENEVELQAYLKTHFYNYEEFANPTADFDYKIVFDTIAGDNADKTPLIDQIKDTLITIQDVPQKMYYLIAREGEDEQGNKGKHPLLGDEVICKYEASYTNGIVQDASDVEVTFVTLGGLTEGFAWFTTKLRIGTGYAENGDGTLTWNQDYGIGACFVPAGLAYYSSGNYNPWIFKVDMLQYNEVDQDVTYNSTTGSNIATPDGIPSSKEDPNKNGDPRDDDTDEDGIPNYMDSDDDGDGILTEYEYDVLPDNNNNGVIDEGDGDGIPDDSDDDGIPDYLDPDNQIGGNN</sequence>
<dbReference type="InterPro" id="IPR046357">
    <property type="entry name" value="PPIase_dom_sf"/>
</dbReference>
<feature type="compositionally biased region" description="Basic and acidic residues" evidence="1">
    <location>
        <begin position="245"/>
        <end position="255"/>
    </location>
</feature>
<organism evidence="2 3">
    <name type="scientific">Galbibacter pacificus</name>
    <dbReference type="NCBI Taxonomy" id="2996052"/>
    <lineage>
        <taxon>Bacteria</taxon>
        <taxon>Pseudomonadati</taxon>
        <taxon>Bacteroidota</taxon>
        <taxon>Flavobacteriia</taxon>
        <taxon>Flavobacteriales</taxon>
        <taxon>Flavobacteriaceae</taxon>
        <taxon>Galbibacter</taxon>
    </lineage>
</organism>
<dbReference type="InterPro" id="IPR018247">
    <property type="entry name" value="EF_Hand_1_Ca_BS"/>
</dbReference>
<evidence type="ECO:0008006" key="4">
    <source>
        <dbReference type="Google" id="ProtNLM"/>
    </source>
</evidence>
<feature type="compositionally biased region" description="Acidic residues" evidence="1">
    <location>
        <begin position="256"/>
        <end position="286"/>
    </location>
</feature>
<dbReference type="Gene3D" id="3.10.50.40">
    <property type="match status" value="1"/>
</dbReference>
<name>A0ABT6FVE1_9FLAO</name>